<dbReference type="PANTHER" id="PTHR27005">
    <property type="entry name" value="WALL-ASSOCIATED RECEPTOR KINASE-LIKE 21"/>
    <property type="match status" value="1"/>
</dbReference>
<evidence type="ECO:0000256" key="2">
    <source>
        <dbReference type="ARBA" id="ARBA00022840"/>
    </source>
</evidence>
<dbReference type="InterPro" id="IPR045274">
    <property type="entry name" value="WAK-like"/>
</dbReference>
<dbReference type="GO" id="GO:0005886">
    <property type="term" value="C:plasma membrane"/>
    <property type="evidence" value="ECO:0007669"/>
    <property type="project" value="TreeGrafter"/>
</dbReference>
<organism evidence="3 4">
    <name type="scientific">Tagetes erecta</name>
    <name type="common">African marigold</name>
    <dbReference type="NCBI Taxonomy" id="13708"/>
    <lineage>
        <taxon>Eukaryota</taxon>
        <taxon>Viridiplantae</taxon>
        <taxon>Streptophyta</taxon>
        <taxon>Embryophyta</taxon>
        <taxon>Tracheophyta</taxon>
        <taxon>Spermatophyta</taxon>
        <taxon>Magnoliopsida</taxon>
        <taxon>eudicotyledons</taxon>
        <taxon>Gunneridae</taxon>
        <taxon>Pentapetalae</taxon>
        <taxon>asterids</taxon>
        <taxon>campanulids</taxon>
        <taxon>Asterales</taxon>
        <taxon>Asteraceae</taxon>
        <taxon>Asteroideae</taxon>
        <taxon>Heliantheae alliance</taxon>
        <taxon>Tageteae</taxon>
        <taxon>Tagetes</taxon>
    </lineage>
</organism>
<evidence type="ECO:0000313" key="3">
    <source>
        <dbReference type="EMBL" id="KAK1411287.1"/>
    </source>
</evidence>
<dbReference type="GO" id="GO:0007166">
    <property type="term" value="P:cell surface receptor signaling pathway"/>
    <property type="evidence" value="ECO:0007669"/>
    <property type="project" value="InterPro"/>
</dbReference>
<dbReference type="GO" id="GO:0004674">
    <property type="term" value="F:protein serine/threonine kinase activity"/>
    <property type="evidence" value="ECO:0007669"/>
    <property type="project" value="TreeGrafter"/>
</dbReference>
<dbReference type="Proteomes" id="UP001229421">
    <property type="component" value="Unassembled WGS sequence"/>
</dbReference>
<accession>A0AAD8NJK5</accession>
<proteinExistence type="predicted"/>
<evidence type="ECO:0000256" key="1">
    <source>
        <dbReference type="ARBA" id="ARBA00022741"/>
    </source>
</evidence>
<sequence>MLALMLSGVAGIYYAIKRRKLIKLREKFFEQNGGVLLKQKIKSQQSHEVMTLFSTEQLRKASSGYAQENIIGTLDQIQAVGDLVKRCLSLVGRDRPTMKEVAVELEGLRKLTTHSWAKNQTCNETKSSVLEVEQSDLYSVPLINSVNEWESYSGFTDNTLEENNPR</sequence>
<reference evidence="3" key="1">
    <citation type="journal article" date="2023" name="bioRxiv">
        <title>Improved chromosome-level genome assembly for marigold (Tagetes erecta).</title>
        <authorList>
            <person name="Jiang F."/>
            <person name="Yuan L."/>
            <person name="Wang S."/>
            <person name="Wang H."/>
            <person name="Xu D."/>
            <person name="Wang A."/>
            <person name="Fan W."/>
        </authorList>
    </citation>
    <scope>NUCLEOTIDE SEQUENCE</scope>
    <source>
        <strain evidence="3">WSJ</strain>
        <tissue evidence="3">Leaf</tissue>
    </source>
</reference>
<name>A0AAD8NJK5_TARER</name>
<keyword evidence="1" id="KW-0547">Nucleotide-binding</keyword>
<dbReference type="PANTHER" id="PTHR27005:SF400">
    <property type="entry name" value="PROTEIN KINASE DOMAIN-CONTAINING PROTEIN"/>
    <property type="match status" value="1"/>
</dbReference>
<dbReference type="AlphaFoldDB" id="A0AAD8NJK5"/>
<evidence type="ECO:0000313" key="4">
    <source>
        <dbReference type="Proteomes" id="UP001229421"/>
    </source>
</evidence>
<protein>
    <submittedName>
        <fullName evidence="3">Uncharacterized protein</fullName>
    </submittedName>
</protein>
<dbReference type="GO" id="GO:0005524">
    <property type="term" value="F:ATP binding"/>
    <property type="evidence" value="ECO:0007669"/>
    <property type="project" value="UniProtKB-KW"/>
</dbReference>
<comment type="caution">
    <text evidence="3">The sequence shown here is derived from an EMBL/GenBank/DDBJ whole genome shotgun (WGS) entry which is preliminary data.</text>
</comment>
<gene>
    <name evidence="3" type="ORF">QVD17_37834</name>
</gene>
<keyword evidence="2" id="KW-0067">ATP-binding</keyword>
<keyword evidence="4" id="KW-1185">Reference proteome</keyword>
<dbReference type="EMBL" id="JAUHHV010000010">
    <property type="protein sequence ID" value="KAK1411287.1"/>
    <property type="molecule type" value="Genomic_DNA"/>
</dbReference>